<evidence type="ECO:0008006" key="3">
    <source>
        <dbReference type="Google" id="ProtNLM"/>
    </source>
</evidence>
<dbReference type="PIRSF" id="PIRSF024492">
    <property type="entry name" value="UCP024492"/>
    <property type="match status" value="1"/>
</dbReference>
<gene>
    <name evidence="1" type="ORF">BN1079_00836</name>
</gene>
<dbReference type="AlphaFoldDB" id="A0A078LR34"/>
<proteinExistence type="predicted"/>
<evidence type="ECO:0000313" key="2">
    <source>
        <dbReference type="Proteomes" id="UP000053902"/>
    </source>
</evidence>
<reference evidence="1 2" key="1">
    <citation type="submission" date="2014-07" db="EMBL/GenBank/DDBJ databases">
        <authorList>
            <person name="Urmite Genomes Urmite Genomes"/>
        </authorList>
    </citation>
    <scope>NUCLEOTIDE SEQUENCE [LARGE SCALE GENOMIC DNA]</scope>
    <source>
        <strain evidence="1 2">20_BN</strain>
    </source>
</reference>
<dbReference type="InterPro" id="IPR007438">
    <property type="entry name" value="DUF488"/>
</dbReference>
<organism evidence="1 2">
    <name type="scientific">Pseudomonas saudiphocaensis</name>
    <dbReference type="NCBI Taxonomy" id="1499686"/>
    <lineage>
        <taxon>Bacteria</taxon>
        <taxon>Pseudomonadati</taxon>
        <taxon>Pseudomonadota</taxon>
        <taxon>Gammaproteobacteria</taxon>
        <taxon>Pseudomonadales</taxon>
        <taxon>Pseudomonadaceae</taxon>
        <taxon>Pseudomonas</taxon>
    </lineage>
</organism>
<name>A0A078LR34_9PSED</name>
<dbReference type="Pfam" id="PF04343">
    <property type="entry name" value="DUF488"/>
    <property type="match status" value="1"/>
</dbReference>
<evidence type="ECO:0000313" key="1">
    <source>
        <dbReference type="EMBL" id="CDZ93544.1"/>
    </source>
</evidence>
<dbReference type="STRING" id="1499686.BN1079_00836"/>
<dbReference type="PANTHER" id="PTHR39337:SF1">
    <property type="entry name" value="BLR5642 PROTEIN"/>
    <property type="match status" value="1"/>
</dbReference>
<accession>A0A078LR34</accession>
<dbReference type="PANTHER" id="PTHR39337">
    <property type="entry name" value="BLR5642 PROTEIN"/>
    <property type="match status" value="1"/>
</dbReference>
<protein>
    <recommendedName>
        <fullName evidence="3">DUF488 domain-containing protein</fullName>
    </recommendedName>
</protein>
<dbReference type="InterPro" id="IPR014519">
    <property type="entry name" value="UCP024492"/>
</dbReference>
<dbReference type="eggNOG" id="COG5483">
    <property type="taxonomic scope" value="Bacteria"/>
</dbReference>
<dbReference type="Proteomes" id="UP000053902">
    <property type="component" value="Unassembled WGS sequence"/>
</dbReference>
<dbReference type="EMBL" id="CCSF01000001">
    <property type="protein sequence ID" value="CDZ93544.1"/>
    <property type="molecule type" value="Genomic_DNA"/>
</dbReference>
<keyword evidence="2" id="KW-1185">Reference proteome</keyword>
<dbReference type="HOGENOM" id="CLU_077467_0_1_6"/>
<sequence length="184" mass="20785">MTERQTAMSDITVYTVGHSTRSLEQFVELIRGFGVDTVVDIRTVPRSRTNPQYNLDTLPEKLAEFGIEHYRISELGGLRKKSSTVPAETNGFWVNRSFHNYADYAISDEFEAGLKQLLELGKSRTCAIMCAEAVWWRCHRRIVADYLLLRNVKVFHIMGEGKANEATLNPAASTHGLKVFYPAG</sequence>